<keyword evidence="1 2" id="KW-0129">CBS domain</keyword>
<proteinExistence type="predicted"/>
<dbReference type="Pfam" id="PF00571">
    <property type="entry name" value="CBS"/>
    <property type="match status" value="2"/>
</dbReference>
<name>A0ABP8RTT2_9PSEU</name>
<dbReference type="PANTHER" id="PTHR43080">
    <property type="entry name" value="CBS DOMAIN-CONTAINING PROTEIN CBSX3, MITOCHONDRIAL"/>
    <property type="match status" value="1"/>
</dbReference>
<dbReference type="PROSITE" id="PS51371">
    <property type="entry name" value="CBS"/>
    <property type="match status" value="2"/>
</dbReference>
<dbReference type="InterPro" id="IPR046342">
    <property type="entry name" value="CBS_dom_sf"/>
</dbReference>
<comment type="caution">
    <text evidence="4">The sequence shown here is derived from an EMBL/GenBank/DDBJ whole genome shotgun (WGS) entry which is preliminary data.</text>
</comment>
<dbReference type="InterPro" id="IPR051257">
    <property type="entry name" value="Diverse_CBS-Domain"/>
</dbReference>
<dbReference type="SMART" id="SM00116">
    <property type="entry name" value="CBS"/>
    <property type="match status" value="2"/>
</dbReference>
<keyword evidence="5" id="KW-1185">Reference proteome</keyword>
<organism evidence="4 5">
    <name type="scientific">Pseudonocardia xishanensis</name>
    <dbReference type="NCBI Taxonomy" id="630995"/>
    <lineage>
        <taxon>Bacteria</taxon>
        <taxon>Bacillati</taxon>
        <taxon>Actinomycetota</taxon>
        <taxon>Actinomycetes</taxon>
        <taxon>Pseudonocardiales</taxon>
        <taxon>Pseudonocardiaceae</taxon>
        <taxon>Pseudonocardia</taxon>
    </lineage>
</organism>
<evidence type="ECO:0000313" key="4">
    <source>
        <dbReference type="EMBL" id="GAA4547417.1"/>
    </source>
</evidence>
<dbReference type="PANTHER" id="PTHR43080:SF2">
    <property type="entry name" value="CBS DOMAIN-CONTAINING PROTEIN"/>
    <property type="match status" value="1"/>
</dbReference>
<dbReference type="EMBL" id="BAABGT010000036">
    <property type="protein sequence ID" value="GAA4547417.1"/>
    <property type="molecule type" value="Genomic_DNA"/>
</dbReference>
<dbReference type="InterPro" id="IPR000644">
    <property type="entry name" value="CBS_dom"/>
</dbReference>
<dbReference type="RefSeq" id="WP_345418257.1">
    <property type="nucleotide sequence ID" value="NZ_BAABGT010000036.1"/>
</dbReference>
<reference evidence="5" key="1">
    <citation type="journal article" date="2019" name="Int. J. Syst. Evol. Microbiol.">
        <title>The Global Catalogue of Microorganisms (GCM) 10K type strain sequencing project: providing services to taxonomists for standard genome sequencing and annotation.</title>
        <authorList>
            <consortium name="The Broad Institute Genomics Platform"/>
            <consortium name="The Broad Institute Genome Sequencing Center for Infectious Disease"/>
            <person name="Wu L."/>
            <person name="Ma J."/>
        </authorList>
    </citation>
    <scope>NUCLEOTIDE SEQUENCE [LARGE SCALE GENOMIC DNA]</scope>
    <source>
        <strain evidence="5">JCM 17906</strain>
    </source>
</reference>
<dbReference type="Gene3D" id="3.10.580.10">
    <property type="entry name" value="CBS-domain"/>
    <property type="match status" value="1"/>
</dbReference>
<dbReference type="Proteomes" id="UP001501598">
    <property type="component" value="Unassembled WGS sequence"/>
</dbReference>
<feature type="domain" description="CBS" evidence="3">
    <location>
        <begin position="77"/>
        <end position="133"/>
    </location>
</feature>
<accession>A0ABP8RTT2</accession>
<feature type="domain" description="CBS" evidence="3">
    <location>
        <begin position="7"/>
        <end position="65"/>
    </location>
</feature>
<protein>
    <recommendedName>
        <fullName evidence="3">CBS domain-containing protein</fullName>
    </recommendedName>
</protein>
<dbReference type="SUPFAM" id="SSF54631">
    <property type="entry name" value="CBS-domain pair"/>
    <property type="match status" value="1"/>
</dbReference>
<gene>
    <name evidence="4" type="ORF">GCM10023175_31680</name>
</gene>
<evidence type="ECO:0000256" key="2">
    <source>
        <dbReference type="PROSITE-ProRule" id="PRU00703"/>
    </source>
</evidence>
<evidence type="ECO:0000256" key="1">
    <source>
        <dbReference type="ARBA" id="ARBA00023122"/>
    </source>
</evidence>
<evidence type="ECO:0000259" key="3">
    <source>
        <dbReference type="PROSITE" id="PS51371"/>
    </source>
</evidence>
<evidence type="ECO:0000313" key="5">
    <source>
        <dbReference type="Proteomes" id="UP001501598"/>
    </source>
</evidence>
<sequence length="149" mass="15772">MKVRDVMTTAVTTLRSDTPVQVAAATLVSHGHSAAPVVDAEGGLVGVVTEADLVRGRIAPDGWQVEIDPEAVVAAVMSHGVIAAEPGDDLADVVSRMLDERLRAMPVLDSGRIVGIVTRRDVLRLVAHRQLQSEEAWAARTALASHDRG</sequence>